<name>A0AAD4GUK0_ASPNN</name>
<dbReference type="InterPro" id="IPR018828">
    <property type="entry name" value="RRG7"/>
</dbReference>
<protein>
    <recommendedName>
        <fullName evidence="5">Required for respiratory growth protein 7, mitochondrial</fullName>
    </recommendedName>
</protein>
<reference evidence="3" key="1">
    <citation type="journal article" date="2019" name="Beilstein J. Org. Chem.">
        <title>Nanangenines: drimane sesquiterpenoids as the dominant metabolite cohort of a novel Australian fungus, Aspergillus nanangensis.</title>
        <authorList>
            <person name="Lacey H.J."/>
            <person name="Gilchrist C.L.M."/>
            <person name="Crombie A."/>
            <person name="Kalaitzis J.A."/>
            <person name="Vuong D."/>
            <person name="Rutledge P.J."/>
            <person name="Turner P."/>
            <person name="Pitt J.I."/>
            <person name="Lacey E."/>
            <person name="Chooi Y.H."/>
            <person name="Piggott A.M."/>
        </authorList>
    </citation>
    <scope>NUCLEOTIDE SEQUENCE</scope>
    <source>
        <strain evidence="3">MST-FP2251</strain>
    </source>
</reference>
<gene>
    <name evidence="3" type="ORF">FE257_005580</name>
</gene>
<comment type="caution">
    <text evidence="3">The sequence shown here is derived from an EMBL/GenBank/DDBJ whole genome shotgun (WGS) entry which is preliminary data.</text>
</comment>
<dbReference type="AlphaFoldDB" id="A0AAD4GUK0"/>
<dbReference type="EMBL" id="VCAU01000024">
    <property type="protein sequence ID" value="KAF9890714.1"/>
    <property type="molecule type" value="Genomic_DNA"/>
</dbReference>
<dbReference type="Pfam" id="PF10356">
    <property type="entry name" value="RRG7"/>
    <property type="match status" value="1"/>
</dbReference>
<dbReference type="Proteomes" id="UP001194746">
    <property type="component" value="Unassembled WGS sequence"/>
</dbReference>
<evidence type="ECO:0000256" key="2">
    <source>
        <dbReference type="ARBA" id="ARBA00023128"/>
    </source>
</evidence>
<comment type="subcellular location">
    <subcellularLocation>
        <location evidence="1">Mitochondrion</location>
    </subcellularLocation>
</comment>
<proteinExistence type="predicted"/>
<reference evidence="3" key="2">
    <citation type="submission" date="2020-02" db="EMBL/GenBank/DDBJ databases">
        <authorList>
            <person name="Gilchrist C.L.M."/>
            <person name="Chooi Y.-H."/>
        </authorList>
    </citation>
    <scope>NUCLEOTIDE SEQUENCE</scope>
    <source>
        <strain evidence="3">MST-FP2251</strain>
    </source>
</reference>
<evidence type="ECO:0000313" key="4">
    <source>
        <dbReference type="Proteomes" id="UP001194746"/>
    </source>
</evidence>
<evidence type="ECO:0000313" key="3">
    <source>
        <dbReference type="EMBL" id="KAF9890714.1"/>
    </source>
</evidence>
<accession>A0AAD4GUK0</accession>
<dbReference type="PANTHER" id="PTHR28133">
    <property type="entry name" value="REQUIRED FOR RESPIRATORY GROWTH PROTEIN 7, MITOCHONDRIAL"/>
    <property type="match status" value="1"/>
</dbReference>
<dbReference type="PANTHER" id="PTHR28133:SF1">
    <property type="entry name" value="REQUIRED FOR RESPIRATORY GROWTH PROTEIN 7, MITOCHONDRIAL"/>
    <property type="match status" value="1"/>
</dbReference>
<sequence length="308" mass="35222">MNRLRLVHPSNYCQFHYYYTRHNHPRNLSTFTRRLFKLPSPPTLSVNHHDLPTFLTHASRTSLPQTTTTYIGTHYEYIVQQTLRRSAFLLSRTGGRLDAGIDLLGTWHLPQHEHPVRTIVQCKSLKAKAGPNIVRELEGTFHQAPVGWRTRNNSHTLGVLVSPRETTKGVRDALARSSYPLMWMMVTRDGTVRQALWNARAEEMGLGGLQVEVRFDIGDGGGHGGGDGKHVVLTWDGEEMPHMDVVERQMERVERDWLELFPGIEPGVVLETVEELFPGEKPWLYRRGCCGLSDEERDKVVERCRHTS</sequence>
<keyword evidence="2" id="KW-0496">Mitochondrion</keyword>
<keyword evidence="4" id="KW-1185">Reference proteome</keyword>
<evidence type="ECO:0008006" key="5">
    <source>
        <dbReference type="Google" id="ProtNLM"/>
    </source>
</evidence>
<evidence type="ECO:0000256" key="1">
    <source>
        <dbReference type="ARBA" id="ARBA00004173"/>
    </source>
</evidence>
<dbReference type="GO" id="GO:0005739">
    <property type="term" value="C:mitochondrion"/>
    <property type="evidence" value="ECO:0007669"/>
    <property type="project" value="UniProtKB-SubCell"/>
</dbReference>
<organism evidence="3 4">
    <name type="scientific">Aspergillus nanangensis</name>
    <dbReference type="NCBI Taxonomy" id="2582783"/>
    <lineage>
        <taxon>Eukaryota</taxon>
        <taxon>Fungi</taxon>
        <taxon>Dikarya</taxon>
        <taxon>Ascomycota</taxon>
        <taxon>Pezizomycotina</taxon>
        <taxon>Eurotiomycetes</taxon>
        <taxon>Eurotiomycetidae</taxon>
        <taxon>Eurotiales</taxon>
        <taxon>Aspergillaceae</taxon>
        <taxon>Aspergillus</taxon>
        <taxon>Aspergillus subgen. Circumdati</taxon>
    </lineage>
</organism>